<keyword evidence="1" id="KW-0812">Transmembrane</keyword>
<proteinExistence type="predicted"/>
<name>A0A3D9B257_9FLAO</name>
<evidence type="ECO:0000313" key="3">
    <source>
        <dbReference type="Proteomes" id="UP000256257"/>
    </source>
</evidence>
<dbReference type="EMBL" id="QNVV01000007">
    <property type="protein sequence ID" value="REC47730.1"/>
    <property type="molecule type" value="Genomic_DNA"/>
</dbReference>
<keyword evidence="3" id="KW-1185">Reference proteome</keyword>
<reference evidence="2 3" key="1">
    <citation type="submission" date="2018-06" db="EMBL/GenBank/DDBJ databases">
        <title>Novel Chryseobacterium species.</title>
        <authorList>
            <person name="Newman J."/>
            <person name="Hugo C."/>
            <person name="Oosthuizen L."/>
            <person name="Charimba G."/>
        </authorList>
    </citation>
    <scope>NUCLEOTIDE SEQUENCE [LARGE SCALE GENOMIC DNA]</scope>
    <source>
        <strain evidence="2 3">7_F195</strain>
    </source>
</reference>
<feature type="transmembrane region" description="Helical" evidence="1">
    <location>
        <begin position="31"/>
        <end position="51"/>
    </location>
</feature>
<evidence type="ECO:0000256" key="1">
    <source>
        <dbReference type="SAM" id="Phobius"/>
    </source>
</evidence>
<gene>
    <name evidence="2" type="ORF">DRF67_09715</name>
</gene>
<dbReference type="OrthoDB" id="1247351at2"/>
<accession>A0A3D9B257</accession>
<feature type="transmembrane region" description="Helical" evidence="1">
    <location>
        <begin position="214"/>
        <end position="236"/>
    </location>
</feature>
<keyword evidence="1" id="KW-0472">Membrane</keyword>
<comment type="caution">
    <text evidence="2">The sequence shown here is derived from an EMBL/GenBank/DDBJ whole genome shotgun (WGS) entry which is preliminary data.</text>
</comment>
<dbReference type="AlphaFoldDB" id="A0A3D9B257"/>
<sequence length="240" mass="27170">MNTIKTNTELSFQGAESKINRFATSILQTTFFGMLLAVFIIFVLGPAYGIWKRGIDAMLLVALLCWGISLLILIPAIRYYIIKRKSLASKITVDHTGLFWYNSKNEIVEQILYTELHPSKQNFDLNTVTTVGGSLVPLLELTVKRDKIEEEVTQRIDMNLPLYVVKNKSTLYAHFMQGIAIFRPDLKINPVALKSFSIDPDTWKVKGKGISWGGWLLILTALILTGILISIPFLFFKIEN</sequence>
<evidence type="ECO:0000313" key="2">
    <source>
        <dbReference type="EMBL" id="REC47730.1"/>
    </source>
</evidence>
<dbReference type="Proteomes" id="UP000256257">
    <property type="component" value="Unassembled WGS sequence"/>
</dbReference>
<feature type="transmembrane region" description="Helical" evidence="1">
    <location>
        <begin position="57"/>
        <end position="81"/>
    </location>
</feature>
<protein>
    <submittedName>
        <fullName evidence="2">Uncharacterized protein</fullName>
    </submittedName>
</protein>
<organism evidence="2 3">
    <name type="scientific">Chryseobacterium pennipullorum</name>
    <dbReference type="NCBI Taxonomy" id="2258963"/>
    <lineage>
        <taxon>Bacteria</taxon>
        <taxon>Pseudomonadati</taxon>
        <taxon>Bacteroidota</taxon>
        <taxon>Flavobacteriia</taxon>
        <taxon>Flavobacteriales</taxon>
        <taxon>Weeksellaceae</taxon>
        <taxon>Chryseobacterium group</taxon>
        <taxon>Chryseobacterium</taxon>
    </lineage>
</organism>
<dbReference type="RefSeq" id="WP_115928105.1">
    <property type="nucleotide sequence ID" value="NZ_QNVV01000007.1"/>
</dbReference>
<keyword evidence="1" id="KW-1133">Transmembrane helix</keyword>